<dbReference type="SUPFAM" id="SSF56601">
    <property type="entry name" value="beta-lactamase/transpeptidase-like"/>
    <property type="match status" value="1"/>
</dbReference>
<dbReference type="Gene3D" id="3.40.710.10">
    <property type="entry name" value="DD-peptidase/beta-lactamase superfamily"/>
    <property type="match status" value="1"/>
</dbReference>
<dbReference type="PANTHER" id="PTHR22935:SF95">
    <property type="entry name" value="BETA-LACTAMASE-LIKE 1-RELATED"/>
    <property type="match status" value="1"/>
</dbReference>
<feature type="domain" description="Beta-lactamase-related" evidence="2">
    <location>
        <begin position="6"/>
        <end position="263"/>
    </location>
</feature>
<evidence type="ECO:0000313" key="4">
    <source>
        <dbReference type="Proteomes" id="UP000807469"/>
    </source>
</evidence>
<dbReference type="InterPro" id="IPR051478">
    <property type="entry name" value="Beta-lactamase-like_AB/R"/>
</dbReference>
<organism evidence="3 4">
    <name type="scientific">Pholiota conissans</name>
    <dbReference type="NCBI Taxonomy" id="109636"/>
    <lineage>
        <taxon>Eukaryota</taxon>
        <taxon>Fungi</taxon>
        <taxon>Dikarya</taxon>
        <taxon>Basidiomycota</taxon>
        <taxon>Agaricomycotina</taxon>
        <taxon>Agaricomycetes</taxon>
        <taxon>Agaricomycetidae</taxon>
        <taxon>Agaricales</taxon>
        <taxon>Agaricineae</taxon>
        <taxon>Strophariaceae</taxon>
        <taxon>Pholiota</taxon>
    </lineage>
</organism>
<gene>
    <name evidence="3" type="ORF">BDN70DRAFT_878116</name>
</gene>
<keyword evidence="4" id="KW-1185">Reference proteome</keyword>
<dbReference type="PANTHER" id="PTHR22935">
    <property type="entry name" value="PENICILLIN-BINDING PROTEIN"/>
    <property type="match status" value="1"/>
</dbReference>
<name>A0A9P6D1C6_9AGAR</name>
<dbReference type="AlphaFoldDB" id="A0A9P6D1C6"/>
<dbReference type="InterPro" id="IPR012338">
    <property type="entry name" value="Beta-lactam/transpept-like"/>
</dbReference>
<dbReference type="Proteomes" id="UP000807469">
    <property type="component" value="Unassembled WGS sequence"/>
</dbReference>
<evidence type="ECO:0000313" key="3">
    <source>
        <dbReference type="EMBL" id="KAF9480070.1"/>
    </source>
</evidence>
<dbReference type="Pfam" id="PF00144">
    <property type="entry name" value="Beta-lactamase"/>
    <property type="match status" value="1"/>
</dbReference>
<dbReference type="InterPro" id="IPR001466">
    <property type="entry name" value="Beta-lactam-related"/>
</dbReference>
<accession>A0A9P6D1C6</accession>
<reference evidence="3" key="1">
    <citation type="submission" date="2020-11" db="EMBL/GenBank/DDBJ databases">
        <authorList>
            <consortium name="DOE Joint Genome Institute"/>
            <person name="Ahrendt S."/>
            <person name="Riley R."/>
            <person name="Andreopoulos W."/>
            <person name="Labutti K."/>
            <person name="Pangilinan J."/>
            <person name="Ruiz-Duenas F.J."/>
            <person name="Barrasa J.M."/>
            <person name="Sanchez-Garcia M."/>
            <person name="Camarero S."/>
            <person name="Miyauchi S."/>
            <person name="Serrano A."/>
            <person name="Linde D."/>
            <person name="Babiker R."/>
            <person name="Drula E."/>
            <person name="Ayuso-Fernandez I."/>
            <person name="Pacheco R."/>
            <person name="Padilla G."/>
            <person name="Ferreira P."/>
            <person name="Barriuso J."/>
            <person name="Kellner H."/>
            <person name="Castanera R."/>
            <person name="Alfaro M."/>
            <person name="Ramirez L."/>
            <person name="Pisabarro A.G."/>
            <person name="Kuo A."/>
            <person name="Tritt A."/>
            <person name="Lipzen A."/>
            <person name="He G."/>
            <person name="Yan M."/>
            <person name="Ng V."/>
            <person name="Cullen D."/>
            <person name="Martin F."/>
            <person name="Rosso M.-N."/>
            <person name="Henrissat B."/>
            <person name="Hibbett D."/>
            <person name="Martinez A.T."/>
            <person name="Grigoriev I.V."/>
        </authorList>
    </citation>
    <scope>NUCLEOTIDE SEQUENCE</scope>
    <source>
        <strain evidence="3">CIRM-BRFM 674</strain>
    </source>
</reference>
<proteinExistence type="inferred from homology"/>
<evidence type="ECO:0000256" key="1">
    <source>
        <dbReference type="ARBA" id="ARBA00038473"/>
    </source>
</evidence>
<dbReference type="OrthoDB" id="428260at2759"/>
<comment type="similarity">
    <text evidence="1">Belongs to the beta-lactamase family.</text>
</comment>
<evidence type="ECO:0000259" key="2">
    <source>
        <dbReference type="Pfam" id="PF00144"/>
    </source>
</evidence>
<sequence>MDKVAQDKPRITLRQLASHLAGIGRDYPPTETEDWPVSTIPRERMQPSTENKSELTYAPTYEAVMKAVSKYPLVNVPYEYPIYSNTGMSLLGLANVAANQMGNASALNEPQSHKELLKRDIFDPLQMKSSFFNIPNDEELRSHIAVPSVNTEYVDIPFGDVLDPAGGQYSSLGDLAMVMQTILSPTGRGGVISANVVREWLRPLFSFSSVSEEVGAPWEIIPSLYDVKAYTKGGNLPGYHSEFVVIPEYSIGIILLVTGEYSDTRTILKEVSKRFIPTLRKLHYAEIERRYAGTWVNGEDIAEVELKKGALMLKKLYINGVDVLKSIHDTLSAQTAHRNVQQMESTPSVALWSTGRAGEFRLAFGRPNLNKVKDVGCFPYWASFDIALHSRGAPIDLVYWRRGVFTYPSAGVSLDRKK</sequence>
<comment type="caution">
    <text evidence="3">The sequence shown here is derived from an EMBL/GenBank/DDBJ whole genome shotgun (WGS) entry which is preliminary data.</text>
</comment>
<protein>
    <submittedName>
        <fullName evidence="3">Beta-lactamase/transpeptidase-like protein</fullName>
    </submittedName>
</protein>
<dbReference type="EMBL" id="MU155201">
    <property type="protein sequence ID" value="KAF9480070.1"/>
    <property type="molecule type" value="Genomic_DNA"/>
</dbReference>